<reference evidence="2 3" key="1">
    <citation type="submission" date="2017-11" db="EMBL/GenBank/DDBJ databases">
        <title>Infants hospitalized years apart are colonized by the same room-sourced microbial strains.</title>
        <authorList>
            <person name="Brooks B."/>
            <person name="Olm M.R."/>
            <person name="Firek B.A."/>
            <person name="Baker R."/>
            <person name="Thomas B.C."/>
            <person name="Morowitz M.J."/>
            <person name="Banfield J.F."/>
        </authorList>
    </citation>
    <scope>NUCLEOTIDE SEQUENCE [LARGE SCALE GENOMIC DNA]</scope>
    <source>
        <strain evidence="2">S2_009_000_R2_76</strain>
    </source>
</reference>
<proteinExistence type="predicted"/>
<feature type="transmembrane region" description="Helical" evidence="1">
    <location>
        <begin position="86"/>
        <end position="110"/>
    </location>
</feature>
<accession>A0A2W5F7U7</accession>
<dbReference type="AlphaFoldDB" id="A0A2W5F7U7"/>
<dbReference type="EMBL" id="QFOI01000029">
    <property type="protein sequence ID" value="PZP51488.1"/>
    <property type="molecule type" value="Genomic_DNA"/>
</dbReference>
<sequence>MIFRILPSANVTITINKSNEAFFEAMHAIFEKSTWNKTHLVCSVNYFIINRNINRNANTSIGTEGLILDNKDVKYVDLKIRSTGNYVVLFSLFWYIANLAIFILFVVLCFTKHTSIFYILLPIVFAGLGWYFTTGSIKVEIENLVDDIRKAAK</sequence>
<gene>
    <name evidence="2" type="ORF">DI598_03070</name>
</gene>
<organism evidence="2 3">
    <name type="scientific">Pseudopedobacter saltans</name>
    <dbReference type="NCBI Taxonomy" id="151895"/>
    <lineage>
        <taxon>Bacteria</taxon>
        <taxon>Pseudomonadati</taxon>
        <taxon>Bacteroidota</taxon>
        <taxon>Sphingobacteriia</taxon>
        <taxon>Sphingobacteriales</taxon>
        <taxon>Sphingobacteriaceae</taxon>
        <taxon>Pseudopedobacter</taxon>
    </lineage>
</organism>
<keyword evidence="1" id="KW-0812">Transmembrane</keyword>
<dbReference type="Proteomes" id="UP000249645">
    <property type="component" value="Unassembled WGS sequence"/>
</dbReference>
<comment type="caution">
    <text evidence="2">The sequence shown here is derived from an EMBL/GenBank/DDBJ whole genome shotgun (WGS) entry which is preliminary data.</text>
</comment>
<feature type="transmembrane region" description="Helical" evidence="1">
    <location>
        <begin position="116"/>
        <end position="133"/>
    </location>
</feature>
<evidence type="ECO:0000313" key="2">
    <source>
        <dbReference type="EMBL" id="PZP51488.1"/>
    </source>
</evidence>
<keyword evidence="1" id="KW-0472">Membrane</keyword>
<evidence type="ECO:0000313" key="3">
    <source>
        <dbReference type="Proteomes" id="UP000249645"/>
    </source>
</evidence>
<name>A0A2W5F7U7_9SPHI</name>
<protein>
    <submittedName>
        <fullName evidence="2">Uncharacterized protein</fullName>
    </submittedName>
</protein>
<evidence type="ECO:0000256" key="1">
    <source>
        <dbReference type="SAM" id="Phobius"/>
    </source>
</evidence>
<keyword evidence="1" id="KW-1133">Transmembrane helix</keyword>